<dbReference type="PANTHER" id="PTHR24252:SF7">
    <property type="entry name" value="HYALIN"/>
    <property type="match status" value="1"/>
</dbReference>
<dbReference type="EMBL" id="IACT01006836">
    <property type="protein sequence ID" value="LAC25958.1"/>
    <property type="molecule type" value="mRNA"/>
</dbReference>
<accession>A0A6A7G4H2</accession>
<comment type="similarity">
    <text evidence="6">Belongs to the peptidase S1 family. CLIP subfamily.</text>
</comment>
<dbReference type="Pfam" id="PF00089">
    <property type="entry name" value="Trypsin"/>
    <property type="match status" value="1"/>
</dbReference>
<evidence type="ECO:0000313" key="10">
    <source>
        <dbReference type="EMBL" id="LAC25958.1"/>
    </source>
</evidence>
<evidence type="ECO:0000259" key="8">
    <source>
        <dbReference type="PROSITE" id="PS50240"/>
    </source>
</evidence>
<proteinExistence type="evidence at transcript level"/>
<feature type="domain" description="Peptidase S1" evidence="8">
    <location>
        <begin position="421"/>
        <end position="667"/>
    </location>
</feature>
<dbReference type="PROSITE" id="PS00134">
    <property type="entry name" value="TRYPSIN_HIS"/>
    <property type="match status" value="1"/>
</dbReference>
<name>A0A6A7G4H2_9CRUS</name>
<evidence type="ECO:0000256" key="6">
    <source>
        <dbReference type="ARBA" id="ARBA00024195"/>
    </source>
</evidence>
<dbReference type="InterPro" id="IPR022700">
    <property type="entry name" value="CLIP"/>
</dbReference>
<dbReference type="PROSITE" id="PS50240">
    <property type="entry name" value="TRYPSIN_DOM"/>
    <property type="match status" value="1"/>
</dbReference>
<evidence type="ECO:0000256" key="4">
    <source>
        <dbReference type="ARBA" id="ARBA00022825"/>
    </source>
</evidence>
<evidence type="ECO:0000256" key="5">
    <source>
        <dbReference type="ARBA" id="ARBA00023157"/>
    </source>
</evidence>
<keyword evidence="2" id="KW-0732">Signal</keyword>
<dbReference type="PRINTS" id="PR00722">
    <property type="entry name" value="CHYMOTRYPSIN"/>
</dbReference>
<dbReference type="PROSITE" id="PS00135">
    <property type="entry name" value="TRYPSIN_SER"/>
    <property type="match status" value="1"/>
</dbReference>
<reference evidence="10" key="1">
    <citation type="submission" date="2017-11" db="EMBL/GenBank/DDBJ databases">
        <title>The sensing device of the deep-sea amphipod.</title>
        <authorList>
            <person name="Kobayashi H."/>
            <person name="Nagahama T."/>
            <person name="Arai W."/>
            <person name="Sasagawa Y."/>
            <person name="Umeda M."/>
            <person name="Hayashi T."/>
            <person name="Nikaido I."/>
            <person name="Watanabe H."/>
            <person name="Oguri K."/>
            <person name="Kitazato H."/>
            <person name="Fujioka K."/>
            <person name="Kido Y."/>
            <person name="Takami H."/>
        </authorList>
    </citation>
    <scope>NUCLEOTIDE SEQUENCE</scope>
    <source>
        <tissue evidence="10">Whole body</tissue>
    </source>
</reference>
<keyword evidence="5" id="KW-1015">Disulfide bond</keyword>
<dbReference type="InterPro" id="IPR043504">
    <property type="entry name" value="Peptidase_S1_PA_chymotrypsin"/>
</dbReference>
<dbReference type="GO" id="GO:0004252">
    <property type="term" value="F:serine-type endopeptidase activity"/>
    <property type="evidence" value="ECO:0007669"/>
    <property type="project" value="InterPro"/>
</dbReference>
<evidence type="ECO:0000256" key="1">
    <source>
        <dbReference type="ARBA" id="ARBA00022670"/>
    </source>
</evidence>
<dbReference type="Pfam" id="PF12032">
    <property type="entry name" value="CLIP"/>
    <property type="match status" value="1"/>
</dbReference>
<evidence type="ECO:0000259" key="9">
    <source>
        <dbReference type="PROSITE" id="PS51888"/>
    </source>
</evidence>
<dbReference type="InterPro" id="IPR001314">
    <property type="entry name" value="Peptidase_S1A"/>
</dbReference>
<keyword evidence="3 7" id="KW-0378">Hydrolase</keyword>
<protein>
    <submittedName>
        <fullName evidence="10">Serine protease 33-like</fullName>
    </submittedName>
</protein>
<dbReference type="GO" id="GO:0006508">
    <property type="term" value="P:proteolysis"/>
    <property type="evidence" value="ECO:0007669"/>
    <property type="project" value="UniProtKB-KW"/>
</dbReference>
<dbReference type="AlphaFoldDB" id="A0A6A7G4H2"/>
<dbReference type="InterPro" id="IPR018114">
    <property type="entry name" value="TRYPSIN_HIS"/>
</dbReference>
<sequence length="668" mass="74066">MTDSTISKVVFICIFYPLFTKCVDIPSWVFSDFSTKRTNSKIFTVVENTEQNKLMTSNMNQTATQITVATSSSDYLPLQNAKQSNRLADSKYLTSPGDVTNPHVVFSAQKLINSGINGYTPNLMIKDDVLLPRNVHTFSFSSDLTTRSNIPVNRQKNRQSVIQVNEPQKSDSMSVTLSPFQMFSRNLKQSSKNINNNGITWKPFPVSGIFGHLEKNSEKLLNGSENIGLTEKISHSSPLKFKSGAIPLDNVRDRTTSTKVKSKSRIFNNNILSVSEGHNYNNGITTNVENSNRQLPPNIINPESFRVSHRDSDIFQPPLGGRCFTDFESMAQGVCVQLKDCPFLQSVADQLQYIPSRIYLFNTVCRFENGKAFFCCPLYTLSQRLPAQLNSIVTPVERSPHPAPIPTPDECGNVNIRKGRIIGGIVLQDGEWPWLVSLGSTGNMTEFKSVCSGSLITRRHVLTAAHCFHSPTRLLPTLVRAGETDLSSRAVPRHREYIIVSYTAPLFHYYYAINDVAIVTLDRDVVFDDFVQPGCLPFSRPDSPKPGDNVTSVGYGFIEDNELFSVISPHPNSIVTEVHENSFCQQAYYGAVAFYIVDDRTFCEGGEAGMSTCRGDSGGPVHLWDQSLQRHLIVGIVNAGKGCGEQDSPSVDLRVGAFLPWIQSVVGG</sequence>
<evidence type="ECO:0000256" key="3">
    <source>
        <dbReference type="ARBA" id="ARBA00022801"/>
    </source>
</evidence>
<keyword evidence="4 7" id="KW-0720">Serine protease</keyword>
<dbReference type="Gene3D" id="2.40.10.10">
    <property type="entry name" value="Trypsin-like serine proteases"/>
    <property type="match status" value="1"/>
</dbReference>
<dbReference type="InterPro" id="IPR001254">
    <property type="entry name" value="Trypsin_dom"/>
</dbReference>
<feature type="domain" description="Clip" evidence="9">
    <location>
        <begin position="322"/>
        <end position="376"/>
    </location>
</feature>
<keyword evidence="1 7" id="KW-0645">Protease</keyword>
<dbReference type="PROSITE" id="PS51888">
    <property type="entry name" value="CLIP"/>
    <property type="match status" value="1"/>
</dbReference>
<dbReference type="InterPro" id="IPR009003">
    <property type="entry name" value="Peptidase_S1_PA"/>
</dbReference>
<evidence type="ECO:0000256" key="2">
    <source>
        <dbReference type="ARBA" id="ARBA00022729"/>
    </source>
</evidence>
<dbReference type="Gene3D" id="3.30.1640.30">
    <property type="match status" value="1"/>
</dbReference>
<dbReference type="PANTHER" id="PTHR24252">
    <property type="entry name" value="ACROSIN-RELATED"/>
    <property type="match status" value="1"/>
</dbReference>
<dbReference type="SUPFAM" id="SSF50494">
    <property type="entry name" value="Trypsin-like serine proteases"/>
    <property type="match status" value="1"/>
</dbReference>
<dbReference type="FunFam" id="2.40.10.10:FF:000068">
    <property type="entry name" value="transmembrane protease serine 2"/>
    <property type="match status" value="1"/>
</dbReference>
<dbReference type="CDD" id="cd00190">
    <property type="entry name" value="Tryp_SPc"/>
    <property type="match status" value="1"/>
</dbReference>
<dbReference type="InterPro" id="IPR033116">
    <property type="entry name" value="TRYPSIN_SER"/>
</dbReference>
<dbReference type="SMART" id="SM00020">
    <property type="entry name" value="Tryp_SPc"/>
    <property type="match status" value="1"/>
</dbReference>
<evidence type="ECO:0000256" key="7">
    <source>
        <dbReference type="RuleBase" id="RU363034"/>
    </source>
</evidence>
<organism evidence="10">
    <name type="scientific">Hirondellea gigas</name>
    <dbReference type="NCBI Taxonomy" id="1518452"/>
    <lineage>
        <taxon>Eukaryota</taxon>
        <taxon>Metazoa</taxon>
        <taxon>Ecdysozoa</taxon>
        <taxon>Arthropoda</taxon>
        <taxon>Crustacea</taxon>
        <taxon>Multicrustacea</taxon>
        <taxon>Malacostraca</taxon>
        <taxon>Eumalacostraca</taxon>
        <taxon>Peracarida</taxon>
        <taxon>Amphipoda</taxon>
        <taxon>Amphilochidea</taxon>
        <taxon>Lysianassida</taxon>
        <taxon>Lysianassidira</taxon>
        <taxon>Lysianassoidea</taxon>
        <taxon>Lysianassidae</taxon>
        <taxon>Hirondellea</taxon>
    </lineage>
</organism>
<dbReference type="InterPro" id="IPR038565">
    <property type="entry name" value="CLIP_sf"/>
</dbReference>